<feature type="domain" description="UMOD/GP2/OIT3-like D8C" evidence="4">
    <location>
        <begin position="27"/>
        <end position="93"/>
    </location>
</feature>
<protein>
    <recommendedName>
        <fullName evidence="4">UMOD/GP2/OIT3-like D8C domain-containing protein</fullName>
    </recommendedName>
</protein>
<keyword evidence="2" id="KW-1015">Disulfide bond</keyword>
<dbReference type="Pfam" id="PF23283">
    <property type="entry name" value="D8C_UMOD"/>
    <property type="match status" value="1"/>
</dbReference>
<keyword evidence="3" id="KW-1133">Transmembrane helix</keyword>
<evidence type="ECO:0000259" key="4">
    <source>
        <dbReference type="Pfam" id="PF23283"/>
    </source>
</evidence>
<dbReference type="AlphaFoldDB" id="A0A8S3TIT1"/>
<evidence type="ECO:0000256" key="3">
    <source>
        <dbReference type="SAM" id="Phobius"/>
    </source>
</evidence>
<dbReference type="Proteomes" id="UP000683360">
    <property type="component" value="Unassembled WGS sequence"/>
</dbReference>
<keyword evidence="3" id="KW-0472">Membrane</keyword>
<dbReference type="InterPro" id="IPR057774">
    <property type="entry name" value="D8C_UMOD/GP2/OIT3-like"/>
</dbReference>
<proteinExistence type="predicted"/>
<gene>
    <name evidence="5" type="ORF">MEDL_41826</name>
</gene>
<keyword evidence="1" id="KW-0732">Signal</keyword>
<evidence type="ECO:0000256" key="2">
    <source>
        <dbReference type="ARBA" id="ARBA00023157"/>
    </source>
</evidence>
<evidence type="ECO:0000313" key="5">
    <source>
        <dbReference type="EMBL" id="CAG2228913.1"/>
    </source>
</evidence>
<dbReference type="EMBL" id="CAJPWZ010002010">
    <property type="protein sequence ID" value="CAG2228913.1"/>
    <property type="molecule type" value="Genomic_DNA"/>
</dbReference>
<dbReference type="OrthoDB" id="10043005at2759"/>
<sequence length="346" mass="39031">MIIWTVDGIVLRVRPEKICQLSLRDLFQCGTWYPIWLNGTLPTNIGEEIVGQVCLQSFINNCSKTWNIDIKYCPGNYLVYNLVTSIASKSGYCFGTEAVRATIETTSTAISTHTDNPINSIVDPCTQYSLIKYQERRTATRTLNFGIDIAISDDYLDTGWYRVERSTCEKMPTSAPGSFHCGTWYPIWLNGQFPTNRGQQVRQTVCTSDKCAEREEDDDSQLKNDDLEKIEKSRTTSSSIMALVVILSVVVVILCILLVVYCRKSRLPRKNCNGIAFAVKQNIDGNSQTTLYKRETASVDFQSSTYKDSPPPYRSREPSVASIGHFVAERKQTPAEIFTVKDSQKK</sequence>
<evidence type="ECO:0000256" key="1">
    <source>
        <dbReference type="ARBA" id="ARBA00022729"/>
    </source>
</evidence>
<keyword evidence="6" id="KW-1185">Reference proteome</keyword>
<accession>A0A8S3TIT1</accession>
<reference evidence="5" key="1">
    <citation type="submission" date="2021-03" db="EMBL/GenBank/DDBJ databases">
        <authorList>
            <person name="Bekaert M."/>
        </authorList>
    </citation>
    <scope>NUCLEOTIDE SEQUENCE</scope>
</reference>
<keyword evidence="3" id="KW-0812">Transmembrane</keyword>
<evidence type="ECO:0000313" key="6">
    <source>
        <dbReference type="Proteomes" id="UP000683360"/>
    </source>
</evidence>
<name>A0A8S3TIT1_MYTED</name>
<feature type="transmembrane region" description="Helical" evidence="3">
    <location>
        <begin position="240"/>
        <end position="261"/>
    </location>
</feature>
<comment type="caution">
    <text evidence="5">The sequence shown here is derived from an EMBL/GenBank/DDBJ whole genome shotgun (WGS) entry which is preliminary data.</text>
</comment>
<organism evidence="5 6">
    <name type="scientific">Mytilus edulis</name>
    <name type="common">Blue mussel</name>
    <dbReference type="NCBI Taxonomy" id="6550"/>
    <lineage>
        <taxon>Eukaryota</taxon>
        <taxon>Metazoa</taxon>
        <taxon>Spiralia</taxon>
        <taxon>Lophotrochozoa</taxon>
        <taxon>Mollusca</taxon>
        <taxon>Bivalvia</taxon>
        <taxon>Autobranchia</taxon>
        <taxon>Pteriomorphia</taxon>
        <taxon>Mytilida</taxon>
        <taxon>Mytiloidea</taxon>
        <taxon>Mytilidae</taxon>
        <taxon>Mytilinae</taxon>
        <taxon>Mytilus</taxon>
    </lineage>
</organism>